<dbReference type="OrthoDB" id="71444at2759"/>
<evidence type="ECO:0000313" key="2">
    <source>
        <dbReference type="EMBL" id="OQS05631.1"/>
    </source>
</evidence>
<comment type="caution">
    <text evidence="2">The sequence shown here is derived from an EMBL/GenBank/DDBJ whole genome shotgun (WGS) entry which is preliminary data.</text>
</comment>
<dbReference type="Proteomes" id="UP000243217">
    <property type="component" value="Unassembled WGS sequence"/>
</dbReference>
<feature type="transmembrane region" description="Helical" evidence="1">
    <location>
        <begin position="6"/>
        <end position="26"/>
    </location>
</feature>
<name>A0A1W0A622_9STRA</name>
<sequence length="210" mass="23162">MLDSTEIFIGVGLVAFVLLILGFMVYKCAKAKARPQATAKAFDTPSYEQHPSAPTVMEDGRGSGSFVVLQDKHVRDSNILGETPAIPVSAKIISFGSMNNNTNSYLAPKPVVKDDIAILEDEEDDDMMIIQNAPTKKLGDALDDDDFDIVDQDLYRSSTSFAQTHDNRYSHFSMVSELSAYETASEYESRTSAASRDSYMTDYDGKEARI</sequence>
<gene>
    <name evidence="2" type="ORF">THRCLA_02267</name>
</gene>
<dbReference type="EMBL" id="JNBS01000436">
    <property type="protein sequence ID" value="OQS05631.1"/>
    <property type="molecule type" value="Genomic_DNA"/>
</dbReference>
<keyword evidence="1" id="KW-0812">Transmembrane</keyword>
<dbReference type="AlphaFoldDB" id="A0A1W0A622"/>
<proteinExistence type="predicted"/>
<keyword evidence="3" id="KW-1185">Reference proteome</keyword>
<accession>A0A1W0A622</accession>
<evidence type="ECO:0000256" key="1">
    <source>
        <dbReference type="SAM" id="Phobius"/>
    </source>
</evidence>
<keyword evidence="1" id="KW-0472">Membrane</keyword>
<protein>
    <submittedName>
        <fullName evidence="2">Uncharacterized protein</fullName>
    </submittedName>
</protein>
<organism evidence="2 3">
    <name type="scientific">Thraustotheca clavata</name>
    <dbReference type="NCBI Taxonomy" id="74557"/>
    <lineage>
        <taxon>Eukaryota</taxon>
        <taxon>Sar</taxon>
        <taxon>Stramenopiles</taxon>
        <taxon>Oomycota</taxon>
        <taxon>Saprolegniomycetes</taxon>
        <taxon>Saprolegniales</taxon>
        <taxon>Achlyaceae</taxon>
        <taxon>Thraustotheca</taxon>
    </lineage>
</organism>
<reference evidence="2 3" key="1">
    <citation type="journal article" date="2014" name="Genome Biol. Evol.">
        <title>The secreted proteins of Achlya hypogyna and Thraustotheca clavata identify the ancestral oomycete secretome and reveal gene acquisitions by horizontal gene transfer.</title>
        <authorList>
            <person name="Misner I."/>
            <person name="Blouin N."/>
            <person name="Leonard G."/>
            <person name="Richards T.A."/>
            <person name="Lane C.E."/>
        </authorList>
    </citation>
    <scope>NUCLEOTIDE SEQUENCE [LARGE SCALE GENOMIC DNA]</scope>
    <source>
        <strain evidence="2 3">ATCC 34112</strain>
    </source>
</reference>
<keyword evidence="1" id="KW-1133">Transmembrane helix</keyword>
<evidence type="ECO:0000313" key="3">
    <source>
        <dbReference type="Proteomes" id="UP000243217"/>
    </source>
</evidence>